<reference evidence="2 3" key="1">
    <citation type="submission" date="2004-06" db="EMBL/GenBank/DDBJ databases">
        <authorList>
            <person name="Birren B.W."/>
            <person name="Stange-Thomann N."/>
            <person name="Hafez N."/>
            <person name="DeCaprio D."/>
            <person name="Fisher S."/>
            <person name="Butler J."/>
            <person name="Elkins T."/>
            <person name="Kodira C.D."/>
            <person name="Major J."/>
            <person name="Wang S."/>
            <person name="Nicol R."/>
            <person name="Nusbaum C."/>
        </authorList>
    </citation>
    <scope>NUCLEOTIDE SEQUENCE [LARGE SCALE GENOMIC DNA]</scope>
    <source>
        <strain evidence="3">ATCC 33453 / NBRC 100688 / NCTC 11704 / L1</strain>
    </source>
</reference>
<dbReference type="OrthoDB" id="392081at2"/>
<keyword evidence="1" id="KW-1133">Transmembrane helix</keyword>
<accession>Q6F118</accession>
<evidence type="ECO:0000313" key="2">
    <source>
        <dbReference type="EMBL" id="AAT75805.1"/>
    </source>
</evidence>
<dbReference type="eggNOG" id="COG0776">
    <property type="taxonomic scope" value="Bacteria"/>
</dbReference>
<keyword evidence="1" id="KW-0812">Transmembrane</keyword>
<evidence type="ECO:0000313" key="3">
    <source>
        <dbReference type="Proteomes" id="UP000006647"/>
    </source>
</evidence>
<dbReference type="HOGENOM" id="CLU_1041340_0_0_14"/>
<name>Q6F118_MESFL</name>
<proteinExistence type="predicted"/>
<dbReference type="GeneID" id="2897718"/>
<keyword evidence="1" id="KW-0472">Membrane</keyword>
<dbReference type="AlphaFoldDB" id="Q6F118"/>
<dbReference type="EMBL" id="AE017263">
    <property type="protein sequence ID" value="AAT75805.1"/>
    <property type="molecule type" value="Genomic_DNA"/>
</dbReference>
<dbReference type="PaxDb" id="265311-Mfl447"/>
<feature type="transmembrane region" description="Helical" evidence="1">
    <location>
        <begin position="110"/>
        <end position="128"/>
    </location>
</feature>
<dbReference type="EnsemblBacteria" id="AAT75805">
    <property type="protein sequence ID" value="AAT75805"/>
    <property type="gene ID" value="Mfl447"/>
</dbReference>
<evidence type="ECO:0000256" key="1">
    <source>
        <dbReference type="SAM" id="Phobius"/>
    </source>
</evidence>
<dbReference type="Proteomes" id="UP000006647">
    <property type="component" value="Chromosome"/>
</dbReference>
<sequence length="285" mass="33153">MKKILKVNQNKFKNILTWFLMIIILIILAFMFKMINQAINGTSQWKVIFESEFSLINKTDVNWFANGKITSSFFTGPIGSKSFSEFRLLYSVNGGYIFLLPIFWDLLINWILIVGITCMLGFIIYELLNNNNNNNILEIEPASNQNDKSKKTANSSNKIKKINFKKDSNVSDEDAHDFVSKMETKYKDSLVETAEEYIEEVNFKERKTIAKKEVTPKMSVSERAKIDGSRNIDEQRNELQKYSNKLRSIAIEKELSKKLQKVNLRNLTKKELIAYMKKVKNEIKN</sequence>
<keyword evidence="3" id="KW-1185">Reference proteome</keyword>
<organism evidence="2 3">
    <name type="scientific">Mesoplasma florum (strain ATCC 33453 / NBRC 100688 / NCTC 11704 / L1)</name>
    <name type="common">Acholeplasma florum</name>
    <dbReference type="NCBI Taxonomy" id="265311"/>
    <lineage>
        <taxon>Bacteria</taxon>
        <taxon>Bacillati</taxon>
        <taxon>Mycoplasmatota</taxon>
        <taxon>Mollicutes</taxon>
        <taxon>Entomoplasmatales</taxon>
        <taxon>Entomoplasmataceae</taxon>
        <taxon>Mesoplasma</taxon>
    </lineage>
</organism>
<dbReference type="RefSeq" id="WP_011183345.1">
    <property type="nucleotide sequence ID" value="NC_006055.1"/>
</dbReference>
<gene>
    <name evidence="2" type="ordered locus">Mfl447</name>
</gene>
<feature type="transmembrane region" description="Helical" evidence="1">
    <location>
        <begin position="15"/>
        <end position="35"/>
    </location>
</feature>
<dbReference type="eggNOG" id="COG0360">
    <property type="taxonomic scope" value="Bacteria"/>
</dbReference>
<dbReference type="PATRIC" id="fig|265311.5.peg.451"/>
<dbReference type="KEGG" id="mfl:Mfl447"/>
<protein>
    <submittedName>
        <fullName evidence="2">Histone-like/ribosomal-like protein</fullName>
    </submittedName>
</protein>